<dbReference type="Pfam" id="PF12937">
    <property type="entry name" value="F-box-like"/>
    <property type="match status" value="1"/>
</dbReference>
<accession>A0A8K0XTN3</accession>
<comment type="caution">
    <text evidence="3">The sequence shown here is derived from an EMBL/GenBank/DDBJ whole genome shotgun (WGS) entry which is preliminary data.</text>
</comment>
<dbReference type="InterPro" id="IPR032675">
    <property type="entry name" value="LRR_dom_sf"/>
</dbReference>
<proteinExistence type="predicted"/>
<dbReference type="Proteomes" id="UP000813824">
    <property type="component" value="Unassembled WGS sequence"/>
</dbReference>
<reference evidence="3" key="1">
    <citation type="journal article" date="2021" name="New Phytol.">
        <title>Evolutionary innovations through gain and loss of genes in the ectomycorrhizal Boletales.</title>
        <authorList>
            <person name="Wu G."/>
            <person name="Miyauchi S."/>
            <person name="Morin E."/>
            <person name="Kuo A."/>
            <person name="Drula E."/>
            <person name="Varga T."/>
            <person name="Kohler A."/>
            <person name="Feng B."/>
            <person name="Cao Y."/>
            <person name="Lipzen A."/>
            <person name="Daum C."/>
            <person name="Hundley H."/>
            <person name="Pangilinan J."/>
            <person name="Johnson J."/>
            <person name="Barry K."/>
            <person name="LaButti K."/>
            <person name="Ng V."/>
            <person name="Ahrendt S."/>
            <person name="Min B."/>
            <person name="Choi I.G."/>
            <person name="Park H."/>
            <person name="Plett J.M."/>
            <person name="Magnuson J."/>
            <person name="Spatafora J.W."/>
            <person name="Nagy L.G."/>
            <person name="Henrissat B."/>
            <person name="Grigoriev I.V."/>
            <person name="Yang Z.L."/>
            <person name="Xu J."/>
            <person name="Martin F.M."/>
        </authorList>
    </citation>
    <scope>NUCLEOTIDE SEQUENCE</scope>
    <source>
        <strain evidence="3">KKN 215</strain>
    </source>
</reference>
<feature type="domain" description="F-box" evidence="2">
    <location>
        <begin position="59"/>
        <end position="109"/>
    </location>
</feature>
<evidence type="ECO:0000259" key="2">
    <source>
        <dbReference type="PROSITE" id="PS50181"/>
    </source>
</evidence>
<dbReference type="InterPro" id="IPR001810">
    <property type="entry name" value="F-box_dom"/>
</dbReference>
<dbReference type="PROSITE" id="PS50181">
    <property type="entry name" value="FBOX"/>
    <property type="match status" value="1"/>
</dbReference>
<keyword evidence="4" id="KW-1185">Reference proteome</keyword>
<name>A0A8K0XTN3_9AGAR</name>
<dbReference type="Gene3D" id="1.20.1280.50">
    <property type="match status" value="1"/>
</dbReference>
<evidence type="ECO:0000313" key="3">
    <source>
        <dbReference type="EMBL" id="KAH8104838.1"/>
    </source>
</evidence>
<evidence type="ECO:0000256" key="1">
    <source>
        <dbReference type="SAM" id="MobiDB-lite"/>
    </source>
</evidence>
<protein>
    <recommendedName>
        <fullName evidence="2">F-box domain-containing protein</fullName>
    </recommendedName>
</protein>
<dbReference type="SUPFAM" id="SSF52047">
    <property type="entry name" value="RNI-like"/>
    <property type="match status" value="1"/>
</dbReference>
<dbReference type="AlphaFoldDB" id="A0A8K0XTN3"/>
<dbReference type="EMBL" id="JAEVFJ010000005">
    <property type="protein sequence ID" value="KAH8104838.1"/>
    <property type="molecule type" value="Genomic_DNA"/>
</dbReference>
<evidence type="ECO:0000313" key="4">
    <source>
        <dbReference type="Proteomes" id="UP000813824"/>
    </source>
</evidence>
<organism evidence="3 4">
    <name type="scientific">Cristinia sonorae</name>
    <dbReference type="NCBI Taxonomy" id="1940300"/>
    <lineage>
        <taxon>Eukaryota</taxon>
        <taxon>Fungi</taxon>
        <taxon>Dikarya</taxon>
        <taxon>Basidiomycota</taxon>
        <taxon>Agaricomycotina</taxon>
        <taxon>Agaricomycetes</taxon>
        <taxon>Agaricomycetidae</taxon>
        <taxon>Agaricales</taxon>
        <taxon>Pleurotineae</taxon>
        <taxon>Stephanosporaceae</taxon>
        <taxon>Cristinia</taxon>
    </lineage>
</organism>
<dbReference type="OrthoDB" id="3181259at2759"/>
<dbReference type="PANTHER" id="PTHR38926:SF5">
    <property type="entry name" value="F-BOX AND LEUCINE-RICH REPEAT PROTEIN 6"/>
    <property type="match status" value="1"/>
</dbReference>
<dbReference type="PANTHER" id="PTHR38926">
    <property type="entry name" value="F-BOX DOMAIN CONTAINING PROTEIN, EXPRESSED"/>
    <property type="match status" value="1"/>
</dbReference>
<gene>
    <name evidence="3" type="ORF">BXZ70DRAFT_1005340</name>
</gene>
<feature type="region of interest" description="Disordered" evidence="1">
    <location>
        <begin position="510"/>
        <end position="539"/>
    </location>
</feature>
<dbReference type="SUPFAM" id="SSF81383">
    <property type="entry name" value="F-box domain"/>
    <property type="match status" value="1"/>
</dbReference>
<dbReference type="Gene3D" id="3.80.10.10">
    <property type="entry name" value="Ribonuclease Inhibitor"/>
    <property type="match status" value="1"/>
</dbReference>
<sequence length="539" mass="61342">MPFTLRRSVRRRDPPPARSIVDVVKATIRVPHKREYNTYDHLALPLKPRKPHRHEPWVPFHIFDLPAELLSYIFLLGANEDIMVPIRVSHVCRGWRGLALHTPALWRRISLDARLRMWMERVHRAKACSLDILLTSRASIVPRTTTRRYLDAQSVQLYMHCMVPYINQWRSLTIEFQHYAPYLWNAALSSCCGRGQAVYAPHLEEMSLIYPHNDDSKEFVLFGGYAPRLRSVTTHGIRLTWLPTVFGNLTFLDYTHHGFTRGVDAASELLYMLQISNQLQDLRISFPPSPSATLTYPTAFPADESAHLPHLTSLEVRIEGSDIPSALIQVMAHLSIPAVQTLRLLAPTSIVRSPRTVDIAARLRQLLKALPRLYALRHLEVEHTWLSDPRFIFAVLHVVPSLKHLTLRGSHVTNPFFFDLSEILRARLRSSVSYGSPLTLDFIELDRCDAITAGALADGVKHRLSGTPPCVRAIHIRECVSVDVAALRRVKNMNVRLRVWQKGEEVELVRSTSRPQSRHRHGTGALLGTSSSDAAERTR</sequence>
<dbReference type="InterPro" id="IPR036047">
    <property type="entry name" value="F-box-like_dom_sf"/>
</dbReference>